<name>A0A1Y2NWY4_STRFR</name>
<dbReference type="EMBL" id="MIFZ01000227">
    <property type="protein sequence ID" value="OSY51539.1"/>
    <property type="molecule type" value="Genomic_DNA"/>
</dbReference>
<keyword evidence="3" id="KW-0560">Oxidoreductase</keyword>
<dbReference type="PANTHER" id="PTHR43422">
    <property type="entry name" value="THIAMINE THIAZOLE SYNTHASE"/>
    <property type="match status" value="1"/>
</dbReference>
<evidence type="ECO:0000313" key="4">
    <source>
        <dbReference type="Proteomes" id="UP000194318"/>
    </source>
</evidence>
<proteinExistence type="predicted"/>
<dbReference type="InterPro" id="IPR002938">
    <property type="entry name" value="FAD-bd"/>
</dbReference>
<sequence>MTGESGSDPGSGTRHAVVIGGSLAGLLAARVLAEHAERVTVVERDRYPEEVEQRAGVPQGRHLHVLLEGGRQALELLLPGVADELLAEGAPRLGMPEAVVQWQAGSWQRRMDAVVHILTPSRPLLERAVRRRVLADPRVTAVQATEAVGLAGDARRVRGVLVRERGAGRAAEPRLIPADLVVDASGRGSRAPLWLAELGAQPPREDVIDTGLAYATRVYRHDLHADDTDAAGYFVVPDPGRPYSGVALPTEDGRFLVTLSGLRGQEPPAEEEAFEEFAARLPHPVLRDWMAKAEPVSPVYGFRDTANVRRRYDLPGRRPAGFLATGDALCTFNPIYGQGMAVAALGAVALREALADRRRPPTTARVQRALLRASRQAWDISAGADKKMPGAVGSAARPGPLDRPLGWYMARVQRRVAVDPEVSAVFRPVLSLTRPLSALLAPRVARAVLLRPEPAVVAGRGRGVTGPDGHARRPPPSGV</sequence>
<dbReference type="InterPro" id="IPR036188">
    <property type="entry name" value="FAD/NAD-bd_sf"/>
</dbReference>
<evidence type="ECO:0000313" key="3">
    <source>
        <dbReference type="EMBL" id="OSY51539.1"/>
    </source>
</evidence>
<evidence type="ECO:0000259" key="2">
    <source>
        <dbReference type="Pfam" id="PF01494"/>
    </source>
</evidence>
<evidence type="ECO:0000256" key="1">
    <source>
        <dbReference type="SAM" id="MobiDB-lite"/>
    </source>
</evidence>
<reference evidence="3 4" key="1">
    <citation type="submission" date="2016-09" db="EMBL/GenBank/DDBJ databases">
        <title>Streptomyces fradiae DSM40063, a candidate organism with high potential of specific P450 cytochromes.</title>
        <authorList>
            <person name="Grumaz C."/>
            <person name="Vainshtein Y."/>
            <person name="Kirstahler P."/>
            <person name="Sohn K."/>
        </authorList>
    </citation>
    <scope>NUCLEOTIDE SEQUENCE [LARGE SCALE GENOMIC DNA]</scope>
    <source>
        <strain evidence="3 4">DSM 40063</strain>
    </source>
</reference>
<dbReference type="Proteomes" id="UP000194318">
    <property type="component" value="Unassembled WGS sequence"/>
</dbReference>
<feature type="domain" description="FAD-binding" evidence="2">
    <location>
        <begin position="16"/>
        <end position="356"/>
    </location>
</feature>
<dbReference type="GO" id="GO:0071949">
    <property type="term" value="F:FAD binding"/>
    <property type="evidence" value="ECO:0007669"/>
    <property type="project" value="InterPro"/>
</dbReference>
<dbReference type="AlphaFoldDB" id="A0A1Y2NWY4"/>
<gene>
    <name evidence="3" type="ORF">BG846_02750</name>
</gene>
<feature type="region of interest" description="Disordered" evidence="1">
    <location>
        <begin position="460"/>
        <end position="479"/>
    </location>
</feature>
<accession>A0A1Y2NWY4</accession>
<dbReference type="SUPFAM" id="SSF51905">
    <property type="entry name" value="FAD/NAD(P)-binding domain"/>
    <property type="match status" value="1"/>
</dbReference>
<protein>
    <submittedName>
        <fullName evidence="3">Putative epoxidase LasC</fullName>
        <ecNumber evidence="3">1.14.13.-</ecNumber>
    </submittedName>
</protein>
<dbReference type="EC" id="1.14.13.-" evidence="3"/>
<dbReference type="PANTHER" id="PTHR43422:SF3">
    <property type="entry name" value="THIAMINE THIAZOLE SYNTHASE"/>
    <property type="match status" value="1"/>
</dbReference>
<dbReference type="Gene3D" id="3.50.50.60">
    <property type="entry name" value="FAD/NAD(P)-binding domain"/>
    <property type="match status" value="1"/>
</dbReference>
<dbReference type="Pfam" id="PF01494">
    <property type="entry name" value="FAD_binding_3"/>
    <property type="match status" value="1"/>
</dbReference>
<dbReference type="GO" id="GO:0016491">
    <property type="term" value="F:oxidoreductase activity"/>
    <property type="evidence" value="ECO:0007669"/>
    <property type="project" value="UniProtKB-KW"/>
</dbReference>
<organism evidence="3 4">
    <name type="scientific">Streptomyces fradiae ATCC 10745 = DSM 40063</name>
    <dbReference type="NCBI Taxonomy" id="1319510"/>
    <lineage>
        <taxon>Bacteria</taxon>
        <taxon>Bacillati</taxon>
        <taxon>Actinomycetota</taxon>
        <taxon>Actinomycetes</taxon>
        <taxon>Kitasatosporales</taxon>
        <taxon>Streptomycetaceae</taxon>
        <taxon>Streptomyces</taxon>
    </lineage>
</organism>
<comment type="caution">
    <text evidence="3">The sequence shown here is derived from an EMBL/GenBank/DDBJ whole genome shotgun (WGS) entry which is preliminary data.</text>
</comment>